<keyword evidence="6" id="KW-1185">Reference proteome</keyword>
<evidence type="ECO:0000313" key="5">
    <source>
        <dbReference type="EMBL" id="UQS26056.1"/>
    </source>
</evidence>
<dbReference type="PANTHER" id="PTHR44846">
    <property type="entry name" value="MANNOSYL-D-GLYCERATE TRANSPORT/METABOLISM SYSTEM REPRESSOR MNGR-RELATED"/>
    <property type="match status" value="1"/>
</dbReference>
<dbReference type="EMBL" id="CP091196">
    <property type="protein sequence ID" value="UQS26056.1"/>
    <property type="molecule type" value="Genomic_DNA"/>
</dbReference>
<dbReference type="CDD" id="cd07377">
    <property type="entry name" value="WHTH_GntR"/>
    <property type="match status" value="1"/>
</dbReference>
<dbReference type="PROSITE" id="PS50949">
    <property type="entry name" value="HTH_GNTR"/>
    <property type="match status" value="1"/>
</dbReference>
<dbReference type="InterPro" id="IPR000524">
    <property type="entry name" value="Tscrpt_reg_HTH_GntR"/>
</dbReference>
<dbReference type="SMART" id="SM00345">
    <property type="entry name" value="HTH_GNTR"/>
    <property type="match status" value="1"/>
</dbReference>
<proteinExistence type="predicted"/>
<dbReference type="InterPro" id="IPR050679">
    <property type="entry name" value="Bact_HTH_transcr_reg"/>
</dbReference>
<dbReference type="Gene3D" id="1.10.10.10">
    <property type="entry name" value="Winged helix-like DNA-binding domain superfamily/Winged helix DNA-binding domain"/>
    <property type="match status" value="1"/>
</dbReference>
<keyword evidence="2" id="KW-0238">DNA-binding</keyword>
<evidence type="ECO:0000256" key="3">
    <source>
        <dbReference type="ARBA" id="ARBA00023163"/>
    </source>
</evidence>
<dbReference type="PANTHER" id="PTHR44846:SF1">
    <property type="entry name" value="MANNOSYL-D-GLYCERATE TRANSPORT_METABOLISM SYSTEM REPRESSOR MNGR-RELATED"/>
    <property type="match status" value="1"/>
</dbReference>
<dbReference type="InterPro" id="IPR036390">
    <property type="entry name" value="WH_DNA-bd_sf"/>
</dbReference>
<keyword evidence="3" id="KW-0804">Transcription</keyword>
<sequence>MSQRERTPEFAYMLVAEEIKSRIESGEWRPHRPLPAERRLAQELGYALGTVRHGTRILRDLGLLYTVPAKGTFVAPEAPALLRRGVGADLLGGSFGAGRPLRAVGSE</sequence>
<dbReference type="RefSeq" id="WP_116111116.1">
    <property type="nucleotide sequence ID" value="NZ_CP091196.1"/>
</dbReference>
<feature type="domain" description="HTH gntR-type" evidence="4">
    <location>
        <begin position="9"/>
        <end position="77"/>
    </location>
</feature>
<evidence type="ECO:0000256" key="1">
    <source>
        <dbReference type="ARBA" id="ARBA00023015"/>
    </source>
</evidence>
<evidence type="ECO:0000259" key="4">
    <source>
        <dbReference type="PROSITE" id="PS50949"/>
    </source>
</evidence>
<dbReference type="InterPro" id="IPR036388">
    <property type="entry name" value="WH-like_DNA-bd_sf"/>
</dbReference>
<organism evidence="5 6">
    <name type="scientific">Amycolatopsis thermalba</name>
    <dbReference type="NCBI Taxonomy" id="944492"/>
    <lineage>
        <taxon>Bacteria</taxon>
        <taxon>Bacillati</taxon>
        <taxon>Actinomycetota</taxon>
        <taxon>Actinomycetes</taxon>
        <taxon>Pseudonocardiales</taxon>
        <taxon>Pseudonocardiaceae</taxon>
        <taxon>Amycolatopsis</taxon>
    </lineage>
</organism>
<keyword evidence="1" id="KW-0805">Transcription regulation</keyword>
<name>A0ABY4P1E2_9PSEU</name>
<dbReference type="Pfam" id="PF00392">
    <property type="entry name" value="GntR"/>
    <property type="match status" value="1"/>
</dbReference>
<protein>
    <submittedName>
        <fullName evidence="5">Winged helix-turn-helix domain-containing protein</fullName>
    </submittedName>
</protein>
<evidence type="ECO:0000256" key="2">
    <source>
        <dbReference type="ARBA" id="ARBA00023125"/>
    </source>
</evidence>
<evidence type="ECO:0000313" key="6">
    <source>
        <dbReference type="Proteomes" id="UP000830158"/>
    </source>
</evidence>
<gene>
    <name evidence="5" type="ORF">L1857_26205</name>
</gene>
<accession>A0ABY4P1E2</accession>
<dbReference type="SUPFAM" id="SSF46785">
    <property type="entry name" value="Winged helix' DNA-binding domain"/>
    <property type="match status" value="1"/>
</dbReference>
<dbReference type="Proteomes" id="UP000830158">
    <property type="component" value="Chromosome"/>
</dbReference>
<reference evidence="5" key="1">
    <citation type="submission" date="2022-01" db="EMBL/GenBank/DDBJ databases">
        <title>PSI-footprinting approach for the identification of protein synthesis inhibitor producers.</title>
        <authorList>
            <person name="Handel F."/>
            <person name="Kulik A."/>
            <person name="Wex K.W."/>
            <person name="Berscheid A."/>
            <person name="Saur J.S."/>
            <person name="Winkler A."/>
            <person name="Wibberg D."/>
            <person name="Kalinowski J."/>
            <person name="Broetz-Oesterhelt H."/>
            <person name="Mast Y."/>
        </authorList>
    </citation>
    <scope>NUCLEOTIDE SEQUENCE</scope>
    <source>
        <strain evidence="5">KNN 49.3e</strain>
    </source>
</reference>